<name>A0A0B2ADU0_9MICO</name>
<keyword evidence="3" id="KW-1185">Reference proteome</keyword>
<dbReference type="STRING" id="1348253.LK09_00465"/>
<dbReference type="AlphaFoldDB" id="A0A0B2ADU0"/>
<dbReference type="RefSeq" id="WP_039394175.1">
    <property type="nucleotide sequence ID" value="NZ_JTDK01000001.1"/>
</dbReference>
<feature type="compositionally biased region" description="Gly residues" evidence="1">
    <location>
        <begin position="140"/>
        <end position="150"/>
    </location>
</feature>
<feature type="compositionally biased region" description="Gly residues" evidence="1">
    <location>
        <begin position="262"/>
        <end position="272"/>
    </location>
</feature>
<dbReference type="InterPro" id="IPR006311">
    <property type="entry name" value="TAT_signal"/>
</dbReference>
<feature type="region of interest" description="Disordered" evidence="1">
    <location>
        <begin position="231"/>
        <end position="272"/>
    </location>
</feature>
<dbReference type="PROSITE" id="PS51318">
    <property type="entry name" value="TAT"/>
    <property type="match status" value="1"/>
</dbReference>
<evidence type="ECO:0000313" key="2">
    <source>
        <dbReference type="EMBL" id="KHK99850.1"/>
    </source>
</evidence>
<dbReference type="EMBL" id="JTDK01000001">
    <property type="protein sequence ID" value="KHK99850.1"/>
    <property type="molecule type" value="Genomic_DNA"/>
</dbReference>
<dbReference type="Proteomes" id="UP000031030">
    <property type="component" value="Unassembled WGS sequence"/>
</dbReference>
<proteinExistence type="predicted"/>
<organism evidence="2 3">
    <name type="scientific">Microbacterium mangrovi</name>
    <dbReference type="NCBI Taxonomy" id="1348253"/>
    <lineage>
        <taxon>Bacteria</taxon>
        <taxon>Bacillati</taxon>
        <taxon>Actinomycetota</taxon>
        <taxon>Actinomycetes</taxon>
        <taxon>Micrococcales</taxon>
        <taxon>Microbacteriaceae</taxon>
        <taxon>Microbacterium</taxon>
    </lineage>
</organism>
<comment type="caution">
    <text evidence="2">The sequence shown here is derived from an EMBL/GenBank/DDBJ whole genome shotgun (WGS) entry which is preliminary data.</text>
</comment>
<evidence type="ECO:0000313" key="3">
    <source>
        <dbReference type="Proteomes" id="UP000031030"/>
    </source>
</evidence>
<gene>
    <name evidence="2" type="ORF">LK09_00465</name>
</gene>
<accession>A0A0B2ADU0</accession>
<protein>
    <recommendedName>
        <fullName evidence="4">Glycine rich protein</fullName>
    </recommendedName>
</protein>
<feature type="region of interest" description="Disordered" evidence="1">
    <location>
        <begin position="122"/>
        <end position="163"/>
    </location>
</feature>
<feature type="compositionally biased region" description="Gly residues" evidence="1">
    <location>
        <begin position="235"/>
        <end position="249"/>
    </location>
</feature>
<sequence>MRSDREADDVTTPPRGLSRRTLVKGAAWSVPVVAVAVAAPVAAASVPCAGAGSKTFRAPSSSSPRSVPFTVPAGVTELSFVVTGGAGGSVKGDTANQVGGQGGRVTGTISVTPGEVLDIYVGQGGTGTTSGSTGPEQRAGGRGYGDGGSAGAPPGDQSPSYVKWNCGAGGGGGSAIVRGSSPLVVAGGGGGGSGDFIVGNNISIGARPRGGDAGASGGSWGFGSTNGQKASAYGGSSGATGRGGTGGTYSGPWPQPPTFKPGGAGSGRNGGTSYGGGVAVLSSPPDGWSTSGGGGGGGYGGGGGGETMWGFTDTHSGAALIGGGGGGGTSYVAPGTSATIGLSGVTADPAGRADGSVVLSWTCP</sequence>
<evidence type="ECO:0000256" key="1">
    <source>
        <dbReference type="SAM" id="MobiDB-lite"/>
    </source>
</evidence>
<reference evidence="2 3" key="1">
    <citation type="submission" date="2014-11" db="EMBL/GenBank/DDBJ databases">
        <title>Genome sequence of Microbacterium mangrovi MUSC 115(T).</title>
        <authorList>
            <person name="Lee L.-H."/>
        </authorList>
    </citation>
    <scope>NUCLEOTIDE SEQUENCE [LARGE SCALE GENOMIC DNA]</scope>
    <source>
        <strain evidence="2 3">MUSC 115</strain>
    </source>
</reference>
<evidence type="ECO:0008006" key="4">
    <source>
        <dbReference type="Google" id="ProtNLM"/>
    </source>
</evidence>
<feature type="compositionally biased region" description="Low complexity" evidence="1">
    <location>
        <begin position="129"/>
        <end position="138"/>
    </location>
</feature>
<feature type="compositionally biased region" description="Low complexity" evidence="1">
    <location>
        <begin position="151"/>
        <end position="160"/>
    </location>
</feature>